<dbReference type="VEuPathDB" id="FungiDB:NEUTE1DRAFT_108181"/>
<keyword evidence="3" id="KW-1185">Reference proteome</keyword>
<feature type="compositionally biased region" description="Polar residues" evidence="1">
    <location>
        <begin position="1"/>
        <end position="11"/>
    </location>
</feature>
<sequence>MSNTNTNNHNQLPAMPVNAGLDNDNGRVSNEDIRKYVADSAQQMSFRCLFPQEVHDRMWQLFKMAVRFTQREMEQDLSFAPLAVAREFLKKERHAYALDREKWATEERIMGLRRQELAIERQCIAAEKAKIVAAQRKLAAERLQFEAKKNIIRAGQKVPGLITRRPAMIPIQEQQREPLTIATSKEKDHSGTREPQIRSKNIQHEDTPDTALSRNLKRSRSDMEAAPDKTSNTLQQVRHSEPTKPAPINITLLEGCVRTTAKVVDLLILKQPHDIVSRPKQRDPNVSAPLITSIISSLFAKGNEHRLRNWRAFEREGAPDRWYCWLSVLDPDHGNTTLKENSTCRCEKLWNVAVHRENVG</sequence>
<feature type="compositionally biased region" description="Basic and acidic residues" evidence="1">
    <location>
        <begin position="184"/>
        <end position="207"/>
    </location>
</feature>
<dbReference type="HOGENOM" id="CLU_852828_0_0_1"/>
<reference evidence="3" key="1">
    <citation type="journal article" date="2011" name="Genetics">
        <title>Massive changes in genome architecture accompany the transition to self-fertility in the filamentous fungus Neurospora tetrasperma.</title>
        <authorList>
            <person name="Ellison C.E."/>
            <person name="Stajich J.E."/>
            <person name="Jacobson D.J."/>
            <person name="Natvig D.O."/>
            <person name="Lapidus A."/>
            <person name="Foster B."/>
            <person name="Aerts A."/>
            <person name="Riley R."/>
            <person name="Lindquist E.A."/>
            <person name="Grigoriev I.V."/>
            <person name="Taylor J.W."/>
        </authorList>
    </citation>
    <scope>NUCLEOTIDE SEQUENCE [LARGE SCALE GENOMIC DNA]</scope>
    <source>
        <strain evidence="3">FGSC 2508 / P0657</strain>
    </source>
</reference>
<dbReference type="Proteomes" id="UP000008065">
    <property type="component" value="Unassembled WGS sequence"/>
</dbReference>
<dbReference type="AlphaFoldDB" id="F8MG92"/>
<feature type="region of interest" description="Disordered" evidence="1">
    <location>
        <begin position="1"/>
        <end position="22"/>
    </location>
</feature>
<accession>F8MG92</accession>
<evidence type="ECO:0000313" key="2">
    <source>
        <dbReference type="EMBL" id="EGO58567.1"/>
    </source>
</evidence>
<proteinExistence type="predicted"/>
<dbReference type="RefSeq" id="XP_009848920.1">
    <property type="nucleotide sequence ID" value="XM_009850618.1"/>
</dbReference>
<dbReference type="GeneID" id="20822385"/>
<feature type="region of interest" description="Disordered" evidence="1">
    <location>
        <begin position="170"/>
        <end position="243"/>
    </location>
</feature>
<dbReference type="KEGG" id="nte:NEUTE1DRAFT108181"/>
<dbReference type="OrthoDB" id="10401323at2759"/>
<evidence type="ECO:0000313" key="3">
    <source>
        <dbReference type="Proteomes" id="UP000008065"/>
    </source>
</evidence>
<evidence type="ECO:0000256" key="1">
    <source>
        <dbReference type="SAM" id="MobiDB-lite"/>
    </source>
</evidence>
<gene>
    <name evidence="2" type="ORF">NEUTE1DRAFT_108181</name>
</gene>
<name>F8MG92_NEUT8</name>
<dbReference type="EMBL" id="GL891303">
    <property type="protein sequence ID" value="EGO58567.1"/>
    <property type="molecule type" value="Genomic_DNA"/>
</dbReference>
<organism evidence="2 3">
    <name type="scientific">Neurospora tetrasperma (strain FGSC 2508 / ATCC MYA-4615 / P0657)</name>
    <dbReference type="NCBI Taxonomy" id="510951"/>
    <lineage>
        <taxon>Eukaryota</taxon>
        <taxon>Fungi</taxon>
        <taxon>Dikarya</taxon>
        <taxon>Ascomycota</taxon>
        <taxon>Pezizomycotina</taxon>
        <taxon>Sordariomycetes</taxon>
        <taxon>Sordariomycetidae</taxon>
        <taxon>Sordariales</taxon>
        <taxon>Sordariaceae</taxon>
        <taxon>Neurospora</taxon>
    </lineage>
</organism>
<protein>
    <submittedName>
        <fullName evidence="2">Uncharacterized protein</fullName>
    </submittedName>
</protein>